<gene>
    <name evidence="18" type="primary">qseC</name>
    <name evidence="19" type="ORF">A3Q29_14620</name>
    <name evidence="18" type="ORF">RG298_001531</name>
</gene>
<evidence type="ECO:0000256" key="7">
    <source>
        <dbReference type="ARBA" id="ARBA00022553"/>
    </source>
</evidence>
<dbReference type="OrthoDB" id="9809766at2"/>
<evidence type="ECO:0000256" key="12">
    <source>
        <dbReference type="ARBA" id="ARBA00022840"/>
    </source>
</evidence>
<dbReference type="PANTHER" id="PTHR45436:SF14">
    <property type="entry name" value="SENSOR PROTEIN QSEC"/>
    <property type="match status" value="1"/>
</dbReference>
<keyword evidence="5" id="KW-1003">Cell membrane</keyword>
<keyword evidence="11 19" id="KW-0418">Kinase</keyword>
<dbReference type="Pfam" id="PF02518">
    <property type="entry name" value="HATPase_c"/>
    <property type="match status" value="1"/>
</dbReference>
<evidence type="ECO:0000256" key="8">
    <source>
        <dbReference type="ARBA" id="ARBA00022679"/>
    </source>
</evidence>
<dbReference type="Pfam" id="PF08521">
    <property type="entry name" value="2CSK_N"/>
    <property type="match status" value="1"/>
</dbReference>
<keyword evidence="14" id="KW-0902">Two-component regulatory system</keyword>
<dbReference type="InterPro" id="IPR003594">
    <property type="entry name" value="HATPase_dom"/>
</dbReference>
<dbReference type="SMART" id="SM00388">
    <property type="entry name" value="HisKA"/>
    <property type="match status" value="1"/>
</dbReference>
<dbReference type="EMBL" id="LVIE01000046">
    <property type="protein sequence ID" value="OHT25321.1"/>
    <property type="molecule type" value="Genomic_DNA"/>
</dbReference>
<dbReference type="InterPro" id="IPR059132">
    <property type="entry name" value="QseC"/>
</dbReference>
<dbReference type="InterPro" id="IPR036890">
    <property type="entry name" value="HATPase_C_sf"/>
</dbReference>
<dbReference type="InterPro" id="IPR005467">
    <property type="entry name" value="His_kinase_dom"/>
</dbReference>
<keyword evidence="10" id="KW-0547">Nucleotide-binding</keyword>
<evidence type="ECO:0000256" key="1">
    <source>
        <dbReference type="ARBA" id="ARBA00000085"/>
    </source>
</evidence>
<dbReference type="Gene3D" id="3.30.565.10">
    <property type="entry name" value="Histidine kinase-like ATPase, C-terminal domain"/>
    <property type="match status" value="1"/>
</dbReference>
<dbReference type="FunFam" id="1.10.287.130:FF:000035">
    <property type="entry name" value="Two-component sensor histidine kinase"/>
    <property type="match status" value="1"/>
</dbReference>
<keyword evidence="20" id="KW-1185">Reference proteome</keyword>
<dbReference type="InterPro" id="IPR004358">
    <property type="entry name" value="Sig_transdc_His_kin-like_C"/>
</dbReference>
<dbReference type="SUPFAM" id="SSF47384">
    <property type="entry name" value="Homodimeric domain of signal transducing histidine kinase"/>
    <property type="match status" value="1"/>
</dbReference>
<evidence type="ECO:0000313" key="19">
    <source>
        <dbReference type="EMBL" id="OHT25321.1"/>
    </source>
</evidence>
<evidence type="ECO:0000256" key="2">
    <source>
        <dbReference type="ARBA" id="ARBA00004429"/>
    </source>
</evidence>
<evidence type="ECO:0000256" key="14">
    <source>
        <dbReference type="ARBA" id="ARBA00023012"/>
    </source>
</evidence>
<keyword evidence="15 16" id="KW-0472">Membrane</keyword>
<dbReference type="PANTHER" id="PTHR45436">
    <property type="entry name" value="SENSOR HISTIDINE KINASE YKOH"/>
    <property type="match status" value="1"/>
</dbReference>
<evidence type="ECO:0000256" key="11">
    <source>
        <dbReference type="ARBA" id="ARBA00022777"/>
    </source>
</evidence>
<evidence type="ECO:0000313" key="18">
    <source>
        <dbReference type="EMBL" id="EMJ5133830.1"/>
    </source>
</evidence>
<dbReference type="SMART" id="SM00387">
    <property type="entry name" value="HATPase_c"/>
    <property type="match status" value="1"/>
</dbReference>
<dbReference type="NCBIfam" id="NF007664">
    <property type="entry name" value="PRK10337.1"/>
    <property type="match status" value="1"/>
</dbReference>
<comment type="subcellular location">
    <subcellularLocation>
        <location evidence="2">Cell inner membrane</location>
        <topology evidence="2">Multi-pass membrane protein</topology>
    </subcellularLocation>
</comment>
<keyword evidence="7" id="KW-0597">Phosphoprotein</keyword>
<dbReference type="EC" id="2.7.13.3" evidence="3"/>
<feature type="transmembrane region" description="Helical" evidence="16">
    <location>
        <begin position="163"/>
        <end position="181"/>
    </location>
</feature>
<comment type="caution">
    <text evidence="19">The sequence shown here is derived from an EMBL/GenBank/DDBJ whole genome shotgun (WGS) entry which is preliminary data.</text>
</comment>
<dbReference type="GO" id="GO:0005886">
    <property type="term" value="C:plasma membrane"/>
    <property type="evidence" value="ECO:0007669"/>
    <property type="project" value="TreeGrafter"/>
</dbReference>
<accession>A0A1S1HV69</accession>
<evidence type="ECO:0000256" key="4">
    <source>
        <dbReference type="ARBA" id="ARBA00017234"/>
    </source>
</evidence>
<dbReference type="Gene3D" id="1.20.5.1040">
    <property type="entry name" value="Sensor protein qsec"/>
    <property type="match status" value="2"/>
</dbReference>
<dbReference type="RefSeq" id="WP_070925626.1">
    <property type="nucleotide sequence ID" value="NZ_CANMXG010000005.1"/>
</dbReference>
<proteinExistence type="predicted"/>
<feature type="domain" description="Histidine kinase" evidence="17">
    <location>
        <begin position="242"/>
        <end position="452"/>
    </location>
</feature>
<reference evidence="18" key="2">
    <citation type="submission" date="2024-02" db="EMBL/GenBank/DDBJ databases">
        <authorList>
            <consortium name="Clinical and Environmental Microbiology Branch: Whole genome sequencing antimicrobial resistance pathogens in the healthcare setting"/>
        </authorList>
    </citation>
    <scope>NUCLEOTIDE SEQUENCE</scope>
    <source>
        <strain evidence="18">2021GO-0154</strain>
    </source>
</reference>
<dbReference type="CDD" id="cd00082">
    <property type="entry name" value="HisKA"/>
    <property type="match status" value="1"/>
</dbReference>
<evidence type="ECO:0000256" key="13">
    <source>
        <dbReference type="ARBA" id="ARBA00022989"/>
    </source>
</evidence>
<dbReference type="PROSITE" id="PS50109">
    <property type="entry name" value="HIS_KIN"/>
    <property type="match status" value="1"/>
</dbReference>
<evidence type="ECO:0000313" key="20">
    <source>
        <dbReference type="Proteomes" id="UP000179588"/>
    </source>
</evidence>
<keyword evidence="12" id="KW-0067">ATP-binding</keyword>
<keyword evidence="8 18" id="KW-0808">Transferase</keyword>
<evidence type="ECO:0000256" key="10">
    <source>
        <dbReference type="ARBA" id="ARBA00022741"/>
    </source>
</evidence>
<evidence type="ECO:0000259" key="17">
    <source>
        <dbReference type="PROSITE" id="PS50109"/>
    </source>
</evidence>
<evidence type="ECO:0000256" key="15">
    <source>
        <dbReference type="ARBA" id="ARBA00023136"/>
    </source>
</evidence>
<evidence type="ECO:0000256" key="6">
    <source>
        <dbReference type="ARBA" id="ARBA00022519"/>
    </source>
</evidence>
<name>A0A1S1HV69_PROST</name>
<evidence type="ECO:0000256" key="16">
    <source>
        <dbReference type="SAM" id="Phobius"/>
    </source>
</evidence>
<dbReference type="GO" id="GO:0005524">
    <property type="term" value="F:ATP binding"/>
    <property type="evidence" value="ECO:0007669"/>
    <property type="project" value="UniProtKB-KW"/>
</dbReference>
<dbReference type="InterPro" id="IPR003661">
    <property type="entry name" value="HisK_dim/P_dom"/>
</dbReference>
<dbReference type="InterPro" id="IPR013727">
    <property type="entry name" value="2CSK_N"/>
</dbReference>
<dbReference type="GeneID" id="92280712"/>
<reference evidence="19 20" key="1">
    <citation type="submission" date="2016-03" db="EMBL/GenBank/DDBJ databases">
        <title>Genome sequence of Providencia stuartii strain, isolated from the salivary glands of larval Lucilia sericata.</title>
        <authorList>
            <person name="Yuan Y."/>
            <person name="Zhang Y."/>
            <person name="Fu S."/>
            <person name="Crippen T.L."/>
            <person name="Visi D."/>
            <person name="Benbow M.E."/>
            <person name="Allen M."/>
            <person name="Tomberlin J.K."/>
            <person name="Sze S.-H."/>
            <person name="Tarone A.M."/>
        </authorList>
    </citation>
    <scope>NUCLEOTIDE SEQUENCE [LARGE SCALE GENOMIC DNA]</scope>
    <source>
        <strain evidence="19 20">Crippen</strain>
    </source>
</reference>
<dbReference type="InterPro" id="IPR050428">
    <property type="entry name" value="TCS_sensor_his_kinase"/>
</dbReference>
<dbReference type="Proteomes" id="UP000179588">
    <property type="component" value="Unassembled WGS sequence"/>
</dbReference>
<protein>
    <recommendedName>
        <fullName evidence="4">Sensor protein QseC</fullName>
        <ecNumber evidence="3">2.7.13.3</ecNumber>
    </recommendedName>
</protein>
<dbReference type="SUPFAM" id="SSF55874">
    <property type="entry name" value="ATPase domain of HSP90 chaperone/DNA topoisomerase II/histidine kinase"/>
    <property type="match status" value="1"/>
</dbReference>
<dbReference type="Pfam" id="PF00512">
    <property type="entry name" value="HisKA"/>
    <property type="match status" value="1"/>
</dbReference>
<dbReference type="AlphaFoldDB" id="A0A1S1HV69"/>
<keyword evidence="6" id="KW-0997">Cell inner membrane</keyword>
<keyword evidence="13 16" id="KW-1133">Transmembrane helix</keyword>
<comment type="catalytic activity">
    <reaction evidence="1">
        <text>ATP + protein L-histidine = ADP + protein N-phospho-L-histidine.</text>
        <dbReference type="EC" id="2.7.13.3"/>
    </reaction>
</comment>
<keyword evidence="9 16" id="KW-0812">Transmembrane</keyword>
<dbReference type="PRINTS" id="PR00344">
    <property type="entry name" value="BCTRLSENSOR"/>
</dbReference>
<evidence type="ECO:0000256" key="3">
    <source>
        <dbReference type="ARBA" id="ARBA00012438"/>
    </source>
</evidence>
<dbReference type="Gene3D" id="1.10.287.130">
    <property type="match status" value="1"/>
</dbReference>
<organism evidence="19 20">
    <name type="scientific">Providencia stuartii</name>
    <dbReference type="NCBI Taxonomy" id="588"/>
    <lineage>
        <taxon>Bacteria</taxon>
        <taxon>Pseudomonadati</taxon>
        <taxon>Pseudomonadota</taxon>
        <taxon>Gammaproteobacteria</taxon>
        <taxon>Enterobacterales</taxon>
        <taxon>Morganellaceae</taxon>
        <taxon>Providencia</taxon>
    </lineage>
</organism>
<evidence type="ECO:0000256" key="9">
    <source>
        <dbReference type="ARBA" id="ARBA00022692"/>
    </source>
</evidence>
<dbReference type="GO" id="GO:0000155">
    <property type="term" value="F:phosphorelay sensor kinase activity"/>
    <property type="evidence" value="ECO:0007669"/>
    <property type="project" value="InterPro"/>
</dbReference>
<evidence type="ECO:0000256" key="5">
    <source>
        <dbReference type="ARBA" id="ARBA00022475"/>
    </source>
</evidence>
<dbReference type="InterPro" id="IPR036097">
    <property type="entry name" value="HisK_dim/P_sf"/>
</dbReference>
<dbReference type="EMBL" id="ABMABF030000004">
    <property type="protein sequence ID" value="EMJ5133830.1"/>
    <property type="molecule type" value="Genomic_DNA"/>
</dbReference>
<sequence>MKTFSLRLKLTLMLLLLALMTWGVASLLAWHQTYKTINELFDTQQMVFAKRLSVLPSDLDFAGSSLAKTKKILRKNRGNQDDDALAFAIFSPQGEMLLNDGDNGRKIAFDFRREGFSEGKVKGSDDEWRFVWLKSSDGQYIIAVGQEWEYRQDLAKDIMVAQFLPWLIALPVMLVLFLWLLTRALRPLRQVAAQLYRRQPNELNAVNVKRLPSEVKPLLDALNSLFERIQIMFTRERQFTSDAAHELRSPLAALKVQAEVVQIAGQDAAIRQHAVANLSEGIDRATRLVDQLLTLSRLESLSQLDDIEQLQWSALIESSVQEADSEAKAAQVTVEVSVLNEPPPIMGQRLLLAILLRNLLHNAIRYGKTGGRIDIELNYRYLAIKDDGEGVTKEVLARLGERFYRPAGQEKTGSGLGLSIAKRIAELHHLRLEFSNRETGGFCVTVFLGENKNSVI</sequence>